<dbReference type="STRING" id="520764.AN618_22860"/>
<dbReference type="GO" id="GO:0016020">
    <property type="term" value="C:membrane"/>
    <property type="evidence" value="ECO:0007669"/>
    <property type="project" value="InterPro"/>
</dbReference>
<evidence type="ECO:0000313" key="4">
    <source>
        <dbReference type="Proteomes" id="UP000070427"/>
    </source>
</evidence>
<proteinExistence type="inferred from homology"/>
<name>A0A140L1R7_9FIRM</name>
<feature type="transmembrane region" description="Helical" evidence="2">
    <location>
        <begin position="9"/>
        <end position="27"/>
    </location>
</feature>
<dbReference type="PANTHER" id="PTHR33219:SF14">
    <property type="entry name" value="PROTEIN COFACTOR ASSEMBLY OF COMPLEX C SUBUNIT B CCB3, CHLOROPLASTIC-RELATED"/>
    <property type="match status" value="1"/>
</dbReference>
<reference evidence="3 4" key="1">
    <citation type="submission" date="2015-12" db="EMBL/GenBank/DDBJ databases">
        <title>Draft genome sequnece of Fervidicola ferrireducens strain Y170.</title>
        <authorList>
            <person name="Patel B.K."/>
        </authorList>
    </citation>
    <scope>NUCLEOTIDE SEQUENCE [LARGE SCALE GENOMIC DNA]</scope>
    <source>
        <strain evidence="3 4">Y170</strain>
    </source>
</reference>
<comment type="caution">
    <text evidence="3">The sequence shown here is derived from an EMBL/GenBank/DDBJ whole genome shotgun (WGS) entry which is preliminary data.</text>
</comment>
<keyword evidence="2" id="KW-0812">Transmembrane</keyword>
<evidence type="ECO:0000256" key="1">
    <source>
        <dbReference type="ARBA" id="ARBA00010894"/>
    </source>
</evidence>
<evidence type="ECO:0000256" key="2">
    <source>
        <dbReference type="SAM" id="Phobius"/>
    </source>
</evidence>
<dbReference type="PANTHER" id="PTHR33219">
    <property type="entry name" value="YLMG HOMOLOG PROTEIN 2, CHLOROPLASTIC"/>
    <property type="match status" value="1"/>
</dbReference>
<keyword evidence="2" id="KW-0472">Membrane</keyword>
<evidence type="ECO:0000313" key="3">
    <source>
        <dbReference type="EMBL" id="KXG74492.1"/>
    </source>
</evidence>
<dbReference type="FunCoup" id="A0A140L1R7">
    <property type="interactions" value="9"/>
</dbReference>
<dbReference type="Pfam" id="PF02325">
    <property type="entry name" value="CCB3_YggT"/>
    <property type="match status" value="1"/>
</dbReference>
<dbReference type="RefSeq" id="WP_066355239.1">
    <property type="nucleotide sequence ID" value="NZ_LOED01000047.1"/>
</dbReference>
<feature type="transmembrane region" description="Helical" evidence="2">
    <location>
        <begin position="68"/>
        <end position="89"/>
    </location>
</feature>
<protein>
    <recommendedName>
        <fullName evidence="5">YggT family protein</fullName>
    </recommendedName>
</protein>
<dbReference type="AlphaFoldDB" id="A0A140L1R7"/>
<dbReference type="Proteomes" id="UP000070427">
    <property type="component" value="Unassembled WGS sequence"/>
</dbReference>
<accession>A0A140L1R7</accession>
<dbReference type="EMBL" id="LOED01000047">
    <property type="protein sequence ID" value="KXG74492.1"/>
    <property type="molecule type" value="Genomic_DNA"/>
</dbReference>
<organism evidence="3 4">
    <name type="scientific">Fervidicola ferrireducens</name>
    <dbReference type="NCBI Taxonomy" id="520764"/>
    <lineage>
        <taxon>Bacteria</taxon>
        <taxon>Bacillati</taxon>
        <taxon>Bacillota</taxon>
        <taxon>Clostridia</taxon>
        <taxon>Thermosediminibacterales</taxon>
        <taxon>Thermosediminibacteraceae</taxon>
        <taxon>Fervidicola</taxon>
    </lineage>
</organism>
<dbReference type="InParanoid" id="A0A140L1R7"/>
<keyword evidence="4" id="KW-1185">Reference proteome</keyword>
<sequence>MLLIRTIDLFFRLMEFLIIVRVFMSWLPGAEYWPIYRFVYQVTEPLLAPFRHLFFRFLPPTGGFYIDFSPVFALITMDIVKNVAVALLLRVIY</sequence>
<dbReference type="InterPro" id="IPR003425">
    <property type="entry name" value="CCB3/YggT"/>
</dbReference>
<gene>
    <name evidence="3" type="ORF">AN618_22860</name>
</gene>
<keyword evidence="2" id="KW-1133">Transmembrane helix</keyword>
<evidence type="ECO:0008006" key="5">
    <source>
        <dbReference type="Google" id="ProtNLM"/>
    </source>
</evidence>
<comment type="similarity">
    <text evidence="1">Belongs to the YggT family.</text>
</comment>